<dbReference type="InterPro" id="IPR007016">
    <property type="entry name" value="O-antigen_ligase-rel_domated"/>
</dbReference>
<evidence type="ECO:0000256" key="2">
    <source>
        <dbReference type="ARBA" id="ARBA00022692"/>
    </source>
</evidence>
<evidence type="ECO:0000256" key="3">
    <source>
        <dbReference type="ARBA" id="ARBA00022989"/>
    </source>
</evidence>
<evidence type="ECO:0000313" key="8">
    <source>
        <dbReference type="EMBL" id="MCC3269650.1"/>
    </source>
</evidence>
<feature type="domain" description="O-antigen ligase-related" evidence="7">
    <location>
        <begin position="252"/>
        <end position="361"/>
    </location>
</feature>
<feature type="transmembrane region" description="Helical" evidence="6">
    <location>
        <begin position="55"/>
        <end position="78"/>
    </location>
</feature>
<dbReference type="PANTHER" id="PTHR37422">
    <property type="entry name" value="TEICHURONIC ACID BIOSYNTHESIS PROTEIN TUAE"/>
    <property type="match status" value="1"/>
</dbReference>
<keyword evidence="2 6" id="KW-0812">Transmembrane</keyword>
<dbReference type="Pfam" id="PF04932">
    <property type="entry name" value="Wzy_C"/>
    <property type="match status" value="1"/>
</dbReference>
<dbReference type="Proteomes" id="UP001139264">
    <property type="component" value="Unassembled WGS sequence"/>
</dbReference>
<evidence type="ECO:0000259" key="7">
    <source>
        <dbReference type="Pfam" id="PF04932"/>
    </source>
</evidence>
<feature type="transmembrane region" description="Helical" evidence="6">
    <location>
        <begin position="244"/>
        <end position="261"/>
    </location>
</feature>
<keyword evidence="8" id="KW-0436">Ligase</keyword>
<evidence type="ECO:0000256" key="1">
    <source>
        <dbReference type="ARBA" id="ARBA00004141"/>
    </source>
</evidence>
<sequence>MTVRTAALPSAPPSGAAAGTEPGAGNAPAAGTGATRVQKHLPAWPMMLLLVGFPVWWALGAAPFAPLLLAGIMTALMLTRGRIMLVPGVLPWFAFLLWVGVAAINLDSATSVLAYLQRAGNLLAVGVFMVYVINARKTLPARRIILGLLAVWVTLITLGTAAIFFPDVRLTTPVGTLLPNFLTSNPLVYDLVFPPLAEVQQPWGSPEPFNRPAAPFPYANSWGVMFALLTPVVFAAVCLVRHRAVKAALILGAVLSLWPALETSNRGMFVGLAAAVLYVLARLFFQGRLKSVAAGVLVLGIGTAVLVASGAVQVILDRQLYSDSTGGRLNLYQRTWKATLEQPLLGHATPQMEETIGVSMGTQGYVWMLMFSYGLVGLGLFLYFLVAAAARTWRVASTANLWLHSVPVAALAIIPFYGLDVMQLTSVVLVLALLLRRRYLPDPA</sequence>
<feature type="transmembrane region" description="Helical" evidence="6">
    <location>
        <begin position="218"/>
        <end position="237"/>
    </location>
</feature>
<keyword evidence="3 6" id="KW-1133">Transmembrane helix</keyword>
<reference evidence="8" key="1">
    <citation type="submission" date="2021-10" db="EMBL/GenBank/DDBJ databases">
        <title>Novel species in genus Arthrobacter.</title>
        <authorList>
            <person name="Liu Y."/>
        </authorList>
    </citation>
    <scope>NUCLEOTIDE SEQUENCE</scope>
    <source>
        <strain evidence="8">Zg-Y809</strain>
    </source>
</reference>
<dbReference type="GO" id="GO:0016020">
    <property type="term" value="C:membrane"/>
    <property type="evidence" value="ECO:0007669"/>
    <property type="project" value="UniProtKB-SubCell"/>
</dbReference>
<keyword evidence="4 6" id="KW-0472">Membrane</keyword>
<dbReference type="RefSeq" id="WP_227908038.1">
    <property type="nucleotide sequence ID" value="NZ_CP095461.1"/>
</dbReference>
<feature type="transmembrane region" description="Helical" evidence="6">
    <location>
        <begin position="365"/>
        <end position="389"/>
    </location>
</feature>
<feature type="transmembrane region" description="Helical" evidence="6">
    <location>
        <begin position="85"/>
        <end position="106"/>
    </location>
</feature>
<name>A0A9X1S5Q4_9MICC</name>
<comment type="caution">
    <text evidence="8">The sequence shown here is derived from an EMBL/GenBank/DDBJ whole genome shotgun (WGS) entry which is preliminary data.</text>
</comment>
<comment type="subcellular location">
    <subcellularLocation>
        <location evidence="1">Membrane</location>
        <topology evidence="1">Multi-pass membrane protein</topology>
    </subcellularLocation>
</comment>
<feature type="transmembrane region" description="Helical" evidence="6">
    <location>
        <begin position="267"/>
        <end position="285"/>
    </location>
</feature>
<evidence type="ECO:0000256" key="4">
    <source>
        <dbReference type="ARBA" id="ARBA00023136"/>
    </source>
</evidence>
<accession>A0A9X1S5Q4</accession>
<feature type="transmembrane region" description="Helical" evidence="6">
    <location>
        <begin position="112"/>
        <end position="133"/>
    </location>
</feature>
<evidence type="ECO:0000256" key="5">
    <source>
        <dbReference type="SAM" id="MobiDB-lite"/>
    </source>
</evidence>
<gene>
    <name evidence="8" type="ORF">LJ751_09775</name>
</gene>
<organism evidence="8 9">
    <name type="scientific">Arthrobacter gengyunqii</name>
    <dbReference type="NCBI Taxonomy" id="2886940"/>
    <lineage>
        <taxon>Bacteria</taxon>
        <taxon>Bacillati</taxon>
        <taxon>Actinomycetota</taxon>
        <taxon>Actinomycetes</taxon>
        <taxon>Micrococcales</taxon>
        <taxon>Micrococcaceae</taxon>
        <taxon>Arthrobacter</taxon>
    </lineage>
</organism>
<feature type="transmembrane region" description="Helical" evidence="6">
    <location>
        <begin position="292"/>
        <end position="316"/>
    </location>
</feature>
<feature type="transmembrane region" description="Helical" evidence="6">
    <location>
        <begin position="145"/>
        <end position="165"/>
    </location>
</feature>
<dbReference type="InterPro" id="IPR051533">
    <property type="entry name" value="WaaL-like"/>
</dbReference>
<evidence type="ECO:0000256" key="6">
    <source>
        <dbReference type="SAM" id="Phobius"/>
    </source>
</evidence>
<feature type="region of interest" description="Disordered" evidence="5">
    <location>
        <begin position="1"/>
        <end position="31"/>
    </location>
</feature>
<feature type="transmembrane region" description="Helical" evidence="6">
    <location>
        <begin position="401"/>
        <end position="418"/>
    </location>
</feature>
<evidence type="ECO:0000313" key="9">
    <source>
        <dbReference type="Proteomes" id="UP001139264"/>
    </source>
</evidence>
<dbReference type="EMBL" id="JAJFZP010000007">
    <property type="protein sequence ID" value="MCC3269650.1"/>
    <property type="molecule type" value="Genomic_DNA"/>
</dbReference>
<protein>
    <submittedName>
        <fullName evidence="8">O-antigen ligase family protein</fullName>
    </submittedName>
</protein>
<dbReference type="AlphaFoldDB" id="A0A9X1S5Q4"/>
<proteinExistence type="predicted"/>
<dbReference type="PANTHER" id="PTHR37422:SF13">
    <property type="entry name" value="LIPOPOLYSACCHARIDE BIOSYNTHESIS PROTEIN PA4999-RELATED"/>
    <property type="match status" value="1"/>
</dbReference>
<dbReference type="GO" id="GO:0016874">
    <property type="term" value="F:ligase activity"/>
    <property type="evidence" value="ECO:0007669"/>
    <property type="project" value="UniProtKB-KW"/>
</dbReference>